<dbReference type="PROSITE" id="PS51704">
    <property type="entry name" value="GP_PDE"/>
    <property type="match status" value="1"/>
</dbReference>
<sequence>MDIFAHRGARAYAPENTLCAFQKAYAMRADGIELDVQLTKDGVPVICHDHSVNRTSNGQGWIKDYTLAEIKQLDFGSWFHSDFRGETIPTLEEFLRWFASTGMRLNIEIKNGPVIYTGIESKVIEAVKKYDLVEQVFISSFFHPSLLMTKQLCPRIKTGALFTCRPLDPLEFCRQSQADYLHPAWESIDSLWASEAKHHGIKIHTFTVNHLDQYDFVKSMEVDAIFTDYPDIWPK</sequence>
<comment type="caution">
    <text evidence="2">The sequence shown here is derived from an EMBL/GenBank/DDBJ whole genome shotgun (WGS) entry which is preliminary data.</text>
</comment>
<dbReference type="Gene3D" id="3.20.20.190">
    <property type="entry name" value="Phosphatidylinositol (PI) phosphodiesterase"/>
    <property type="match status" value="1"/>
</dbReference>
<protein>
    <recommendedName>
        <fullName evidence="1">GP-PDE domain-containing protein</fullName>
    </recommendedName>
</protein>
<dbReference type="STRING" id="1794912.AXX12_12840"/>
<dbReference type="EMBL" id="LSGP01000023">
    <property type="protein sequence ID" value="KYZ75587.1"/>
    <property type="molecule type" value="Genomic_DNA"/>
</dbReference>
<dbReference type="InterPro" id="IPR017946">
    <property type="entry name" value="PLC-like_Pdiesterase_TIM-brl"/>
</dbReference>
<keyword evidence="3" id="KW-1185">Reference proteome</keyword>
<dbReference type="GO" id="GO:0006629">
    <property type="term" value="P:lipid metabolic process"/>
    <property type="evidence" value="ECO:0007669"/>
    <property type="project" value="InterPro"/>
</dbReference>
<dbReference type="Pfam" id="PF03009">
    <property type="entry name" value="GDPD"/>
    <property type="match status" value="1"/>
</dbReference>
<dbReference type="GO" id="GO:0008081">
    <property type="term" value="F:phosphoric diester hydrolase activity"/>
    <property type="evidence" value="ECO:0007669"/>
    <property type="project" value="InterPro"/>
</dbReference>
<dbReference type="InterPro" id="IPR030395">
    <property type="entry name" value="GP_PDE_dom"/>
</dbReference>
<dbReference type="PANTHER" id="PTHR46211:SF1">
    <property type="entry name" value="GLYCEROPHOSPHODIESTER PHOSPHODIESTERASE, CYTOPLASMIC"/>
    <property type="match status" value="1"/>
</dbReference>
<organism evidence="2 3">
    <name type="scientific">Anaerosporomusa subterranea</name>
    <dbReference type="NCBI Taxonomy" id="1794912"/>
    <lineage>
        <taxon>Bacteria</taxon>
        <taxon>Bacillati</taxon>
        <taxon>Bacillota</taxon>
        <taxon>Negativicutes</taxon>
        <taxon>Acetonemataceae</taxon>
        <taxon>Anaerosporomusa</taxon>
    </lineage>
</organism>
<dbReference type="SUPFAM" id="SSF51695">
    <property type="entry name" value="PLC-like phosphodiesterases"/>
    <property type="match status" value="1"/>
</dbReference>
<dbReference type="OrthoDB" id="384721at2"/>
<gene>
    <name evidence="2" type="ORF">AXX12_12840</name>
</gene>
<dbReference type="Proteomes" id="UP000076268">
    <property type="component" value="Unassembled WGS sequence"/>
</dbReference>
<dbReference type="AlphaFoldDB" id="A0A154BNL4"/>
<evidence type="ECO:0000313" key="2">
    <source>
        <dbReference type="EMBL" id="KYZ75587.1"/>
    </source>
</evidence>
<dbReference type="PANTHER" id="PTHR46211">
    <property type="entry name" value="GLYCEROPHOSPHORYL DIESTER PHOSPHODIESTERASE"/>
    <property type="match status" value="1"/>
</dbReference>
<evidence type="ECO:0000313" key="3">
    <source>
        <dbReference type="Proteomes" id="UP000076268"/>
    </source>
</evidence>
<dbReference type="RefSeq" id="WP_066244376.1">
    <property type="nucleotide sequence ID" value="NZ_LSGP01000023.1"/>
</dbReference>
<evidence type="ECO:0000259" key="1">
    <source>
        <dbReference type="PROSITE" id="PS51704"/>
    </source>
</evidence>
<feature type="domain" description="GP-PDE" evidence="1">
    <location>
        <begin position="1"/>
        <end position="235"/>
    </location>
</feature>
<name>A0A154BNL4_ANASB</name>
<reference evidence="2 3" key="1">
    <citation type="submission" date="2016-02" db="EMBL/GenBank/DDBJ databases">
        <title>Anaerosporomusa subterraneum gen. nov., sp. nov., a spore-forming obligate anaerobe isolated from saprolite.</title>
        <authorList>
            <person name="Choi J.K."/>
            <person name="Shah M."/>
            <person name="Yee N."/>
        </authorList>
    </citation>
    <scope>NUCLEOTIDE SEQUENCE [LARGE SCALE GENOMIC DNA]</scope>
    <source>
        <strain evidence="2 3">RU4</strain>
    </source>
</reference>
<dbReference type="CDD" id="cd08563">
    <property type="entry name" value="GDPD_TtGDE_like"/>
    <property type="match status" value="1"/>
</dbReference>
<proteinExistence type="predicted"/>
<accession>A0A154BNL4</accession>